<evidence type="ECO:0000313" key="10">
    <source>
        <dbReference type="Proteomes" id="UP000332515"/>
    </source>
</evidence>
<dbReference type="PANTHER" id="PTHR43867:SF2">
    <property type="entry name" value="CELLULOSE SYNTHASE CATALYTIC SUBUNIT A [UDP-FORMING]"/>
    <property type="match status" value="1"/>
</dbReference>
<evidence type="ECO:0000256" key="3">
    <source>
        <dbReference type="ARBA" id="ARBA00022679"/>
    </source>
</evidence>
<dbReference type="Gene3D" id="3.90.550.10">
    <property type="entry name" value="Spore Coat Polysaccharide Biosynthesis Protein SpsA, Chain A"/>
    <property type="match status" value="1"/>
</dbReference>
<dbReference type="RefSeq" id="WP_153482364.1">
    <property type="nucleotide sequence ID" value="NZ_VWNA01000001.1"/>
</dbReference>
<evidence type="ECO:0000256" key="4">
    <source>
        <dbReference type="ARBA" id="ARBA00022692"/>
    </source>
</evidence>
<dbReference type="Pfam" id="PF13632">
    <property type="entry name" value="Glyco_trans_2_3"/>
    <property type="match status" value="1"/>
</dbReference>
<keyword evidence="5 7" id="KW-1133">Transmembrane helix</keyword>
<keyword evidence="4 7" id="KW-0812">Transmembrane</keyword>
<dbReference type="EMBL" id="VWNA01000001">
    <property type="protein sequence ID" value="MQT13547.1"/>
    <property type="molecule type" value="Genomic_DNA"/>
</dbReference>
<dbReference type="InterPro" id="IPR029044">
    <property type="entry name" value="Nucleotide-diphossugar_trans"/>
</dbReference>
<comment type="subcellular location">
    <subcellularLocation>
        <location evidence="1">Membrane</location>
        <topology evidence="1">Multi-pass membrane protein</topology>
    </subcellularLocation>
</comment>
<dbReference type="AlphaFoldDB" id="A0A6A7Y5C3"/>
<feature type="transmembrane region" description="Helical" evidence="7">
    <location>
        <begin position="77"/>
        <end position="97"/>
    </location>
</feature>
<name>A0A6A7Y5C3_9HYPH</name>
<dbReference type="InterPro" id="IPR001173">
    <property type="entry name" value="Glyco_trans_2-like"/>
</dbReference>
<dbReference type="GO" id="GO:0016020">
    <property type="term" value="C:membrane"/>
    <property type="evidence" value="ECO:0007669"/>
    <property type="project" value="UniProtKB-SubCell"/>
</dbReference>
<evidence type="ECO:0000256" key="1">
    <source>
        <dbReference type="ARBA" id="ARBA00004141"/>
    </source>
</evidence>
<proteinExistence type="predicted"/>
<keyword evidence="10" id="KW-1185">Reference proteome</keyword>
<evidence type="ECO:0000256" key="7">
    <source>
        <dbReference type="SAM" id="Phobius"/>
    </source>
</evidence>
<comment type="caution">
    <text evidence="9">The sequence shown here is derived from an EMBL/GenBank/DDBJ whole genome shotgun (WGS) entry which is preliminary data.</text>
</comment>
<keyword evidence="6 7" id="KW-0472">Membrane</keyword>
<feature type="transmembrane region" description="Helical" evidence="7">
    <location>
        <begin position="449"/>
        <end position="468"/>
    </location>
</feature>
<sequence>MDAAGTGATRRQTGGDSGATLVVPEPAFIEGLIALFDSTAAGVDARRVLGDRQRAGLRGAALLLMAVFLVVPKAVLIALSLVTSVAFLALGIVRLLASAAPDRAALPKRALADDVLPVYTVLVPLRREARVVPRLVANLGALAYPPDKLDIKMLVEADDPETASALARHAGALAAEIVILPPVGPMTKPKALDAGLALARGDLITVFDAEDRPEPDQLRVSAETFAAGSDDLACLQARLVIDHPEEGWFPTMFAIEYAMLFDGLLPWLARGGYPFLLGGTSNHFRRSALLAVGGWDPWNVTEDADLALRLAAAGCRSGLIASATFEEAPLALRPWLRQRTRWLKGWLQTWFVHMRHPATLLRLVGPGAFSMIQLQLLASLGAIAAHPVWAVLVAAALMGLAPLGTDGSVTGDLVMVFSASAFAIGWLAAARLAVTALERRRFVRGRRALVWLPLYWLLMSWALGLAVIDLVRRPHFWAKTAHGLARRPSGTLQERRSATKRAAAASVSAAAP</sequence>
<dbReference type="PANTHER" id="PTHR43867">
    <property type="entry name" value="CELLULOSE SYNTHASE CATALYTIC SUBUNIT A [UDP-FORMING]"/>
    <property type="match status" value="1"/>
</dbReference>
<organism evidence="9 10">
    <name type="scientific">Segnochrobactrum spirostomi</name>
    <dbReference type="NCBI Taxonomy" id="2608987"/>
    <lineage>
        <taxon>Bacteria</taxon>
        <taxon>Pseudomonadati</taxon>
        <taxon>Pseudomonadota</taxon>
        <taxon>Alphaproteobacteria</taxon>
        <taxon>Hyphomicrobiales</taxon>
        <taxon>Segnochrobactraceae</taxon>
        <taxon>Segnochrobactrum</taxon>
    </lineage>
</organism>
<keyword evidence="2" id="KW-0328">Glycosyltransferase</keyword>
<accession>A0A6A7Y5C3</accession>
<evidence type="ECO:0000313" key="9">
    <source>
        <dbReference type="EMBL" id="MQT13547.1"/>
    </source>
</evidence>
<evidence type="ECO:0000259" key="8">
    <source>
        <dbReference type="Pfam" id="PF13632"/>
    </source>
</evidence>
<dbReference type="SUPFAM" id="SSF53448">
    <property type="entry name" value="Nucleotide-diphospho-sugar transferases"/>
    <property type="match status" value="1"/>
</dbReference>
<feature type="transmembrane region" description="Helical" evidence="7">
    <location>
        <begin position="55"/>
        <end position="71"/>
    </location>
</feature>
<dbReference type="GO" id="GO:0016757">
    <property type="term" value="F:glycosyltransferase activity"/>
    <property type="evidence" value="ECO:0007669"/>
    <property type="project" value="UniProtKB-KW"/>
</dbReference>
<dbReference type="InterPro" id="IPR050321">
    <property type="entry name" value="Glycosyltr_2/OpgH_subfam"/>
</dbReference>
<feature type="transmembrane region" description="Helical" evidence="7">
    <location>
        <begin position="376"/>
        <end position="401"/>
    </location>
</feature>
<evidence type="ECO:0000256" key="5">
    <source>
        <dbReference type="ARBA" id="ARBA00022989"/>
    </source>
</evidence>
<gene>
    <name evidence="9" type="ORF">F0357_13050</name>
</gene>
<evidence type="ECO:0000256" key="2">
    <source>
        <dbReference type="ARBA" id="ARBA00022676"/>
    </source>
</evidence>
<keyword evidence="3 9" id="KW-0808">Transferase</keyword>
<evidence type="ECO:0000256" key="6">
    <source>
        <dbReference type="ARBA" id="ARBA00023136"/>
    </source>
</evidence>
<reference evidence="9 10" key="1">
    <citation type="submission" date="2019-09" db="EMBL/GenBank/DDBJ databases">
        <title>Segnochrobactrum spirostomi gen. nov., sp. nov., isolated from the ciliate Spirostomum cf. yagiui and description of a novel family, Segnochrobactraceae fam. nov. within the order Rhizobiales of the class Alphaproteobacteria.</title>
        <authorList>
            <person name="Akter S."/>
            <person name="Shazib S.U.A."/>
            <person name="Shin M.K."/>
        </authorList>
    </citation>
    <scope>NUCLEOTIDE SEQUENCE [LARGE SCALE GENOMIC DNA]</scope>
    <source>
        <strain evidence="9 10">Sp-1</strain>
    </source>
</reference>
<feature type="transmembrane region" description="Helical" evidence="7">
    <location>
        <begin position="413"/>
        <end position="437"/>
    </location>
</feature>
<dbReference type="Proteomes" id="UP000332515">
    <property type="component" value="Unassembled WGS sequence"/>
</dbReference>
<protein>
    <submittedName>
        <fullName evidence="9">Glycosyltransferase</fullName>
    </submittedName>
</protein>
<feature type="domain" description="Glycosyltransferase 2-like" evidence="8">
    <location>
        <begin position="203"/>
        <end position="397"/>
    </location>
</feature>